<dbReference type="OrthoDB" id="413404at2759"/>
<keyword evidence="3" id="KW-0963">Cytoplasm</keyword>
<comment type="subcellular location">
    <subcellularLocation>
        <location evidence="1">Cytoplasm</location>
        <location evidence="1">Cytoskeleton</location>
        <location evidence="1">Microtubule organizing center</location>
        <location evidence="1">Centrosome</location>
    </subcellularLocation>
</comment>
<evidence type="ECO:0000256" key="3">
    <source>
        <dbReference type="ARBA" id="ARBA00022490"/>
    </source>
</evidence>
<dbReference type="GO" id="GO:1902017">
    <property type="term" value="P:regulation of cilium assembly"/>
    <property type="evidence" value="ECO:0007669"/>
    <property type="project" value="TreeGrafter"/>
</dbReference>
<dbReference type="AlphaFoldDB" id="A0A6P9A8L7"/>
<feature type="compositionally biased region" description="Low complexity" evidence="8">
    <location>
        <begin position="30"/>
        <end position="44"/>
    </location>
</feature>
<evidence type="ECO:0000256" key="4">
    <source>
        <dbReference type="ARBA" id="ARBA00023054"/>
    </source>
</evidence>
<feature type="compositionally biased region" description="Basic and acidic residues" evidence="8">
    <location>
        <begin position="20"/>
        <end position="29"/>
    </location>
</feature>
<sequence length="527" mass="59609">MSVEKEKARRHRAVPAKKSARSDEEHSQRSQESQQKQSQHSQHSQHSDQADTKGIENELAKMETELGVMQQELLQVQREREVLGSHRRALKAAAPAVPVPLSESANLLTAPSAEPLSEPLAGPLADMNHAAAGAVRAGSGPAPQCTPEQRGSLGWRHEPVTRLREALEAKALENCQLRGQVERLQEALEGWQKRAMELKCEKNKVHACENSRHAMVGSRETALERQQMVQQMTLQYSEAQEELQEMRTLIEDQAGHLEGYRNKYLMARQQAEEQKRLIEQMETEHDRIADQVLAELHRAKAEFEAQLQELAPLPDILAATQAKMQEERQMRVAAEHGSAELSHQLAAALERLEDAEKAANDLRAQQQSWTDERQSLVSHVDANGRKCAKLRDDVAWYKHHMEQLEQLHEDTVLDLARVRAELEASKDQATRQAARLREQADTMQRSFRKQIGVLEQELAESRASAATAHKEKEEFQQRLQTEVSNMKQSFGQTQDRIKNLQMVVDVLQNNVLNVNMDKAPAEALAQI</sequence>
<proteinExistence type="inferred from homology"/>
<keyword evidence="6" id="KW-0539">Nucleus</keyword>
<feature type="coiled-coil region" evidence="7">
    <location>
        <begin position="401"/>
        <end position="446"/>
    </location>
</feature>
<dbReference type="Proteomes" id="UP000515158">
    <property type="component" value="Unplaced"/>
</dbReference>
<feature type="coiled-coil region" evidence="7">
    <location>
        <begin position="229"/>
        <end position="309"/>
    </location>
</feature>
<dbReference type="InterPro" id="IPR026099">
    <property type="entry name" value="Odf2-rel"/>
</dbReference>
<keyword evidence="5" id="KW-0206">Cytoskeleton</keyword>
<reference evidence="11" key="1">
    <citation type="submission" date="2025-08" db="UniProtKB">
        <authorList>
            <consortium name="RefSeq"/>
        </authorList>
    </citation>
    <scope>IDENTIFICATION</scope>
    <source>
        <tissue evidence="11">Total insect</tissue>
    </source>
</reference>
<evidence type="ECO:0000256" key="6">
    <source>
        <dbReference type="ARBA" id="ARBA00023242"/>
    </source>
</evidence>
<feature type="domain" description="ELM2" evidence="9">
    <location>
        <begin position="212"/>
        <end position="314"/>
    </location>
</feature>
<feature type="compositionally biased region" description="Basic residues" evidence="8">
    <location>
        <begin position="8"/>
        <end position="19"/>
    </location>
</feature>
<dbReference type="PANTHER" id="PTHR23162:SF10">
    <property type="entry name" value="FI13205P"/>
    <property type="match status" value="1"/>
</dbReference>
<evidence type="ECO:0000256" key="1">
    <source>
        <dbReference type="ARBA" id="ARBA00004300"/>
    </source>
</evidence>
<evidence type="ECO:0000313" key="11">
    <source>
        <dbReference type="RefSeq" id="XP_034254352.1"/>
    </source>
</evidence>
<evidence type="ECO:0000313" key="10">
    <source>
        <dbReference type="Proteomes" id="UP000515158"/>
    </source>
</evidence>
<accession>A0A6P9A8L7</accession>
<dbReference type="PANTHER" id="PTHR23162">
    <property type="entry name" value="OUTER DENSE FIBER OF SPERM TAILS 2"/>
    <property type="match status" value="1"/>
</dbReference>
<dbReference type="PROSITE" id="PS51156">
    <property type="entry name" value="ELM2"/>
    <property type="match status" value="1"/>
</dbReference>
<evidence type="ECO:0000256" key="2">
    <source>
        <dbReference type="ARBA" id="ARBA00009316"/>
    </source>
</evidence>
<evidence type="ECO:0000256" key="5">
    <source>
        <dbReference type="ARBA" id="ARBA00023212"/>
    </source>
</evidence>
<dbReference type="InParanoid" id="A0A6P9A8L7"/>
<feature type="compositionally biased region" description="Basic and acidic residues" evidence="8">
    <location>
        <begin position="45"/>
        <end position="63"/>
    </location>
</feature>
<dbReference type="GO" id="GO:0005813">
    <property type="term" value="C:centrosome"/>
    <property type="evidence" value="ECO:0007669"/>
    <property type="project" value="UniProtKB-SubCell"/>
</dbReference>
<feature type="coiled-coil region" evidence="7">
    <location>
        <begin position="338"/>
        <end position="372"/>
    </location>
</feature>
<evidence type="ECO:0000256" key="8">
    <source>
        <dbReference type="SAM" id="MobiDB-lite"/>
    </source>
</evidence>
<dbReference type="KEGG" id="tpal:117653088"/>
<keyword evidence="10" id="KW-1185">Reference proteome</keyword>
<dbReference type="GeneID" id="117653088"/>
<evidence type="ECO:0000256" key="7">
    <source>
        <dbReference type="SAM" id="Coils"/>
    </source>
</evidence>
<gene>
    <name evidence="11" type="primary">LOC117653088</name>
</gene>
<dbReference type="InterPro" id="IPR000949">
    <property type="entry name" value="ELM2_dom"/>
</dbReference>
<evidence type="ECO:0000259" key="9">
    <source>
        <dbReference type="PROSITE" id="PS51156"/>
    </source>
</evidence>
<comment type="similarity">
    <text evidence="2">Belongs to the ODF2 family.</text>
</comment>
<keyword evidence="4 7" id="KW-0175">Coiled coil</keyword>
<protein>
    <submittedName>
        <fullName evidence="11">Outer dense fiber protein 2</fullName>
    </submittedName>
</protein>
<dbReference type="RefSeq" id="XP_034254352.1">
    <property type="nucleotide sequence ID" value="XM_034398461.1"/>
</dbReference>
<organism evidence="11">
    <name type="scientific">Thrips palmi</name>
    <name type="common">Melon thrips</name>
    <dbReference type="NCBI Taxonomy" id="161013"/>
    <lineage>
        <taxon>Eukaryota</taxon>
        <taxon>Metazoa</taxon>
        <taxon>Ecdysozoa</taxon>
        <taxon>Arthropoda</taxon>
        <taxon>Hexapoda</taxon>
        <taxon>Insecta</taxon>
        <taxon>Pterygota</taxon>
        <taxon>Neoptera</taxon>
        <taxon>Paraneoptera</taxon>
        <taxon>Thysanoptera</taxon>
        <taxon>Terebrantia</taxon>
        <taxon>Thripoidea</taxon>
        <taxon>Thripidae</taxon>
        <taxon>Thrips</taxon>
    </lineage>
</organism>
<feature type="region of interest" description="Disordered" evidence="8">
    <location>
        <begin position="1"/>
        <end position="63"/>
    </location>
</feature>
<name>A0A6P9A8L7_THRPL</name>